<comment type="catalytic activity">
    <reaction evidence="9">
        <text>a beta-D-galactoside + CMP-N-acetyl-beta-neuraminate = an N-acetyl-alpha-neuraminyl-(2-&gt;6)-beta-D-galactosyl derivative + CMP + H(+)</text>
        <dbReference type="Rhea" id="RHEA:52104"/>
        <dbReference type="ChEBI" id="CHEBI:15378"/>
        <dbReference type="ChEBI" id="CHEBI:28034"/>
        <dbReference type="ChEBI" id="CHEBI:57812"/>
        <dbReference type="ChEBI" id="CHEBI:60377"/>
        <dbReference type="ChEBI" id="CHEBI:136398"/>
        <dbReference type="EC" id="2.4.3.1"/>
    </reaction>
</comment>
<evidence type="ECO:0000256" key="2">
    <source>
        <dbReference type="ARBA" id="ARBA00022676"/>
    </source>
</evidence>
<evidence type="ECO:0000256" key="5">
    <source>
        <dbReference type="ARBA" id="ARBA00022989"/>
    </source>
</evidence>
<keyword evidence="5" id="KW-1133">Transmembrane helix</keyword>
<evidence type="ECO:0000256" key="8">
    <source>
        <dbReference type="ARBA" id="ARBA00023180"/>
    </source>
</evidence>
<dbReference type="EC" id="2.4.3.1" evidence="10"/>
<dbReference type="Gene3D" id="3.90.1480.20">
    <property type="entry name" value="Glycosyl transferase family 29"/>
    <property type="match status" value="1"/>
</dbReference>
<keyword evidence="7" id="KW-1015">Disulfide bond</keyword>
<evidence type="ECO:0000256" key="3">
    <source>
        <dbReference type="ARBA" id="ARBA00022679"/>
    </source>
</evidence>
<keyword evidence="4" id="KW-0812">Transmembrane</keyword>
<keyword evidence="8" id="KW-0325">Glycoprotein</keyword>
<sequence length="259" mass="28157">MQEISPFEFRKRFAISKSIAIVGNAPTIMDHENGAKIDSFDLVVRFNRATTLGLETKIGSRTDILVVNANNSLDRAPSPAETVKPKCVVLFISPRGVPGANLEAFSQWVGDLPILIAFGPDLFGVPGGDRQRPLTSGTYVLHMLMGMLQPKRLFVTGFTMFGAVGGPAKKYYDDPRGSVGHFHDIDVEQKIFSELLSRFSGDLVLTSDVQDLCEGVKTKTTTGVGGKVVTRIADGLSWRMIRFGLQLRRIAEGKASGAN</sequence>
<name>A0ABX5XLN9_9BACT</name>
<dbReference type="PANTHER" id="PTHR46059">
    <property type="entry name" value="BETA-GALACTOSIDE ALPHA-2,6-SIALYLTRANSFERASE"/>
    <property type="match status" value="1"/>
</dbReference>
<dbReference type="PANTHER" id="PTHR46059:SF1">
    <property type="entry name" value="BETA-GALACTOSIDE ALPHA-2,6-SIALYLTRANSFERASE"/>
    <property type="match status" value="1"/>
</dbReference>
<evidence type="ECO:0000313" key="11">
    <source>
        <dbReference type="EMBL" id="QDV82905.1"/>
    </source>
</evidence>
<keyword evidence="3" id="KW-0808">Transferase</keyword>
<dbReference type="RefSeq" id="WP_145209034.1">
    <property type="nucleotide sequence ID" value="NZ_CP036432.1"/>
</dbReference>
<protein>
    <recommendedName>
        <fullName evidence="10">beta-galactoside alpha-(2,6)-sialyltransferase</fullName>
        <ecNumber evidence="10">2.4.3.1</ecNumber>
    </recommendedName>
</protein>
<dbReference type="Pfam" id="PF00777">
    <property type="entry name" value="Glyco_transf_29"/>
    <property type="match status" value="1"/>
</dbReference>
<comment type="subcellular location">
    <subcellularLocation>
        <location evidence="1">Golgi apparatus</location>
        <location evidence="1">Golgi stack membrane</location>
        <topology evidence="1">Single-pass type II membrane protein</topology>
    </subcellularLocation>
</comment>
<dbReference type="Proteomes" id="UP000318081">
    <property type="component" value="Chromosome"/>
</dbReference>
<evidence type="ECO:0000313" key="12">
    <source>
        <dbReference type="Proteomes" id="UP000318081"/>
    </source>
</evidence>
<keyword evidence="12" id="KW-1185">Reference proteome</keyword>
<keyword evidence="2" id="KW-0328">Glycosyltransferase</keyword>
<dbReference type="InterPro" id="IPR001675">
    <property type="entry name" value="Glyco_trans_29"/>
</dbReference>
<evidence type="ECO:0000256" key="9">
    <source>
        <dbReference type="ARBA" id="ARBA00034249"/>
    </source>
</evidence>
<evidence type="ECO:0000256" key="10">
    <source>
        <dbReference type="ARBA" id="ARBA00034329"/>
    </source>
</evidence>
<dbReference type="InterPro" id="IPR038578">
    <property type="entry name" value="GT29-like_sf"/>
</dbReference>
<gene>
    <name evidence="11" type="ORF">TBK1r_18370</name>
</gene>
<reference evidence="11 12" key="1">
    <citation type="submission" date="2019-02" db="EMBL/GenBank/DDBJ databases">
        <title>Deep-cultivation of Planctomycetes and their phenomic and genomic characterization uncovers novel biology.</title>
        <authorList>
            <person name="Wiegand S."/>
            <person name="Jogler M."/>
            <person name="Boedeker C."/>
            <person name="Pinto D."/>
            <person name="Vollmers J."/>
            <person name="Rivas-Marin E."/>
            <person name="Kohn T."/>
            <person name="Peeters S.H."/>
            <person name="Heuer A."/>
            <person name="Rast P."/>
            <person name="Oberbeckmann S."/>
            <person name="Bunk B."/>
            <person name="Jeske O."/>
            <person name="Meyerdierks A."/>
            <person name="Storesund J.E."/>
            <person name="Kallscheuer N."/>
            <person name="Luecker S."/>
            <person name="Lage O.M."/>
            <person name="Pohl T."/>
            <person name="Merkel B.J."/>
            <person name="Hornburger P."/>
            <person name="Mueller R.-W."/>
            <person name="Bruemmer F."/>
            <person name="Labrenz M."/>
            <person name="Spormann A.M."/>
            <person name="Op den Camp H."/>
            <person name="Overmann J."/>
            <person name="Amann R."/>
            <person name="Jetten M.S.M."/>
            <person name="Mascher T."/>
            <person name="Medema M.H."/>
            <person name="Devos D.P."/>
            <person name="Kaster A.-K."/>
            <person name="Ovreas L."/>
            <person name="Rohde M."/>
            <person name="Galperin M.Y."/>
            <person name="Jogler C."/>
        </authorList>
    </citation>
    <scope>NUCLEOTIDE SEQUENCE [LARGE SCALE GENOMIC DNA]</scope>
    <source>
        <strain evidence="11 12">TBK1r</strain>
    </source>
</reference>
<evidence type="ECO:0000256" key="4">
    <source>
        <dbReference type="ARBA" id="ARBA00022692"/>
    </source>
</evidence>
<evidence type="ECO:0000256" key="1">
    <source>
        <dbReference type="ARBA" id="ARBA00004447"/>
    </source>
</evidence>
<accession>A0ABX5XLN9</accession>
<proteinExistence type="predicted"/>
<keyword evidence="6" id="KW-0472">Membrane</keyword>
<evidence type="ECO:0000256" key="7">
    <source>
        <dbReference type="ARBA" id="ARBA00023157"/>
    </source>
</evidence>
<organism evidence="11 12">
    <name type="scientific">Stieleria magnilauensis</name>
    <dbReference type="NCBI Taxonomy" id="2527963"/>
    <lineage>
        <taxon>Bacteria</taxon>
        <taxon>Pseudomonadati</taxon>
        <taxon>Planctomycetota</taxon>
        <taxon>Planctomycetia</taxon>
        <taxon>Pirellulales</taxon>
        <taxon>Pirellulaceae</taxon>
        <taxon>Stieleria</taxon>
    </lineage>
</organism>
<dbReference type="EMBL" id="CP036432">
    <property type="protein sequence ID" value="QDV82905.1"/>
    <property type="molecule type" value="Genomic_DNA"/>
</dbReference>
<evidence type="ECO:0000256" key="6">
    <source>
        <dbReference type="ARBA" id="ARBA00023136"/>
    </source>
</evidence>